<evidence type="ECO:0000256" key="1">
    <source>
        <dbReference type="SAM" id="SignalP"/>
    </source>
</evidence>
<proteinExistence type="predicted"/>
<reference evidence="2" key="1">
    <citation type="submission" date="2023-04" db="EMBL/GenBank/DDBJ databases">
        <title>Description of first Herbaspirillum huttiense subsp. nephrolepsisexaltata and Herbaspirillum huttiense subsp. lycopersicon.</title>
        <authorList>
            <person name="Poudel M."/>
            <person name="Sharma A."/>
            <person name="Goss E."/>
            <person name="Tapia J.H."/>
            <person name="Harmon C.M."/>
            <person name="Jones J.B."/>
        </authorList>
    </citation>
    <scope>NUCLEOTIDE SEQUENCE</scope>
    <source>
        <strain evidence="2">G21-1742</strain>
    </source>
</reference>
<dbReference type="Proteomes" id="UP001246152">
    <property type="component" value="Unassembled WGS sequence"/>
</dbReference>
<gene>
    <name evidence="2" type="ORF">RI046_03830</name>
</gene>
<feature type="chain" id="PRO_5042596560" description="Porin family protein" evidence="1">
    <location>
        <begin position="22"/>
        <end position="101"/>
    </location>
</feature>
<comment type="caution">
    <text evidence="2">The sequence shown here is derived from an EMBL/GenBank/DDBJ whole genome shotgun (WGS) entry which is preliminary data.</text>
</comment>
<dbReference type="AlphaFoldDB" id="A0AAJ2H6M0"/>
<evidence type="ECO:0008006" key="4">
    <source>
        <dbReference type="Google" id="ProtNLM"/>
    </source>
</evidence>
<name>A0AAJ2H6M0_9BURK</name>
<evidence type="ECO:0000313" key="2">
    <source>
        <dbReference type="EMBL" id="MDR9834806.1"/>
    </source>
</evidence>
<keyword evidence="1" id="KW-0732">Signal</keyword>
<evidence type="ECO:0000313" key="3">
    <source>
        <dbReference type="Proteomes" id="UP001246152"/>
    </source>
</evidence>
<accession>A0AAJ2H6M0</accession>
<sequence>MKVIHLIAATAALAMSTLGFAQESRPATGIYVGLEGGSVSYAVNDGNDGPSRDEYVESARAGAARLSVGYQFTPNFPWNRDISIWVISSEKNATLAPIAGI</sequence>
<protein>
    <recommendedName>
        <fullName evidence="4">Porin family protein</fullName>
    </recommendedName>
</protein>
<feature type="signal peptide" evidence="1">
    <location>
        <begin position="1"/>
        <end position="21"/>
    </location>
</feature>
<dbReference type="EMBL" id="JAVLSM010000002">
    <property type="protein sequence ID" value="MDR9834806.1"/>
    <property type="molecule type" value="Genomic_DNA"/>
</dbReference>
<organism evidence="2 3">
    <name type="scientific">Herbaspirillum huttiense</name>
    <dbReference type="NCBI Taxonomy" id="863372"/>
    <lineage>
        <taxon>Bacteria</taxon>
        <taxon>Pseudomonadati</taxon>
        <taxon>Pseudomonadota</taxon>
        <taxon>Betaproteobacteria</taxon>
        <taxon>Burkholderiales</taxon>
        <taxon>Oxalobacteraceae</taxon>
        <taxon>Herbaspirillum</taxon>
    </lineage>
</organism>